<dbReference type="AlphaFoldDB" id="A9NSF1"/>
<evidence type="ECO:0000313" key="1">
    <source>
        <dbReference type="EMBL" id="ABK23562.1"/>
    </source>
</evidence>
<organism evidence="1">
    <name type="scientific">Picea sitchensis</name>
    <name type="common">Sitka spruce</name>
    <name type="synonym">Pinus sitchensis</name>
    <dbReference type="NCBI Taxonomy" id="3332"/>
    <lineage>
        <taxon>Eukaryota</taxon>
        <taxon>Viridiplantae</taxon>
        <taxon>Streptophyta</taxon>
        <taxon>Embryophyta</taxon>
        <taxon>Tracheophyta</taxon>
        <taxon>Spermatophyta</taxon>
        <taxon>Pinopsida</taxon>
        <taxon>Pinidae</taxon>
        <taxon>Conifers I</taxon>
        <taxon>Pinales</taxon>
        <taxon>Pinaceae</taxon>
        <taxon>Picea</taxon>
    </lineage>
</organism>
<reference evidence="1" key="1">
    <citation type="journal article" date="2008" name="BMC Genomics">
        <title>A conifer genomics resource of 200,000 spruce (Picea spp.) ESTs and 6,464 high-quality, sequence-finished full-length cDNAs for Sitka spruce (Picea sitchensis).</title>
        <authorList>
            <person name="Ralph S.G."/>
            <person name="Chun H.J."/>
            <person name="Kolosova N."/>
            <person name="Cooper D."/>
            <person name="Oddy C."/>
            <person name="Ritland C.E."/>
            <person name="Kirkpatrick R."/>
            <person name="Moore R."/>
            <person name="Barber S."/>
            <person name="Holt R.A."/>
            <person name="Jones S.J."/>
            <person name="Marra M.A."/>
            <person name="Douglas C.J."/>
            <person name="Ritland K."/>
            <person name="Bohlmann J."/>
        </authorList>
    </citation>
    <scope>NUCLEOTIDE SEQUENCE</scope>
    <source>
        <tissue evidence="1">Green portion of the leader tissue</tissue>
    </source>
</reference>
<sequence>MEEAEVEAKAKAKARVKVKVKAKAKAEAEVWGHRINLGVLLLKNIFLMSLQLSWLRKWRHWRYLLQCLLLLEREPVVIFPWPLQGNPLRDLAVATCRRALFRLDRFHLPK</sequence>
<accession>A9NSF1</accession>
<proteinExistence type="evidence at transcript level"/>
<dbReference type="EMBL" id="EF084240">
    <property type="protein sequence ID" value="ABK23562.1"/>
    <property type="molecule type" value="mRNA"/>
</dbReference>
<protein>
    <submittedName>
        <fullName evidence="1">Uncharacterized protein</fullName>
    </submittedName>
</protein>
<name>A9NSF1_PICSI</name>